<evidence type="ECO:0000256" key="4">
    <source>
        <dbReference type="ARBA" id="ARBA00022692"/>
    </source>
</evidence>
<evidence type="ECO:0000259" key="8">
    <source>
        <dbReference type="Pfam" id="PF00892"/>
    </source>
</evidence>
<dbReference type="Pfam" id="PF00892">
    <property type="entry name" value="EamA"/>
    <property type="match status" value="1"/>
</dbReference>
<feature type="domain" description="EamA" evidence="8">
    <location>
        <begin position="18"/>
        <end position="150"/>
    </location>
</feature>
<keyword evidence="10" id="KW-1185">Reference proteome</keyword>
<evidence type="ECO:0000256" key="5">
    <source>
        <dbReference type="ARBA" id="ARBA00022989"/>
    </source>
</evidence>
<dbReference type="InterPro" id="IPR037185">
    <property type="entry name" value="EmrE-like"/>
</dbReference>
<keyword evidence="5 7" id="KW-1133">Transmembrane helix</keyword>
<protein>
    <recommendedName>
        <fullName evidence="8">EamA domain-containing protein</fullName>
    </recommendedName>
</protein>
<comment type="subcellular location">
    <subcellularLocation>
        <location evidence="1">Cell membrane</location>
        <topology evidence="1">Multi-pass membrane protein</topology>
    </subcellularLocation>
</comment>
<evidence type="ECO:0000313" key="9">
    <source>
        <dbReference type="EMBL" id="NQE34401.1"/>
    </source>
</evidence>
<sequence>MLLVSNLLASSNAQIDWLGILVGLTTAVFFAAYIVLSDRVSATQETIGVMLKVFAVASLFWIAYQLTQGMPWTLLARENILKVIYVGIAGNLLPYLLFFWCIQRIQAERAAIAPTLEPVVAGVLAWFWFGQTLTLMQIVGGFTIVVAITWMQFQTATPNSLRSQ</sequence>
<dbReference type="InterPro" id="IPR051258">
    <property type="entry name" value="Diverse_Substrate_Transporter"/>
</dbReference>
<evidence type="ECO:0000256" key="2">
    <source>
        <dbReference type="ARBA" id="ARBA00007362"/>
    </source>
</evidence>
<feature type="transmembrane region" description="Helical" evidence="7">
    <location>
        <begin position="47"/>
        <end position="64"/>
    </location>
</feature>
<dbReference type="PANTHER" id="PTHR42920:SF5">
    <property type="entry name" value="EAMA DOMAIN-CONTAINING PROTEIN"/>
    <property type="match status" value="1"/>
</dbReference>
<evidence type="ECO:0000256" key="7">
    <source>
        <dbReference type="SAM" id="Phobius"/>
    </source>
</evidence>
<organism evidence="9 10">
    <name type="scientific">Microcoleus asticus IPMA8</name>
    <dbReference type="NCBI Taxonomy" id="2563858"/>
    <lineage>
        <taxon>Bacteria</taxon>
        <taxon>Bacillati</taxon>
        <taxon>Cyanobacteriota</taxon>
        <taxon>Cyanophyceae</taxon>
        <taxon>Oscillatoriophycideae</taxon>
        <taxon>Oscillatoriales</taxon>
        <taxon>Microcoleaceae</taxon>
        <taxon>Microcoleus</taxon>
        <taxon>Microcoleus asticus</taxon>
    </lineage>
</organism>
<accession>A0ABX2CVU5</accession>
<name>A0ABX2CVU5_9CYAN</name>
<comment type="similarity">
    <text evidence="2">Belongs to the EamA transporter family.</text>
</comment>
<keyword evidence="6 7" id="KW-0472">Membrane</keyword>
<comment type="caution">
    <text evidence="9">The sequence shown here is derived from an EMBL/GenBank/DDBJ whole genome shotgun (WGS) entry which is preliminary data.</text>
</comment>
<keyword evidence="4 7" id="KW-0812">Transmembrane</keyword>
<dbReference type="InterPro" id="IPR000620">
    <property type="entry name" value="EamA_dom"/>
</dbReference>
<evidence type="ECO:0000256" key="1">
    <source>
        <dbReference type="ARBA" id="ARBA00004651"/>
    </source>
</evidence>
<feature type="transmembrane region" description="Helical" evidence="7">
    <location>
        <begin position="84"/>
        <end position="103"/>
    </location>
</feature>
<dbReference type="PANTHER" id="PTHR42920">
    <property type="entry name" value="OS03G0707200 PROTEIN-RELATED"/>
    <property type="match status" value="1"/>
</dbReference>
<dbReference type="Proteomes" id="UP000702425">
    <property type="component" value="Unassembled WGS sequence"/>
</dbReference>
<evidence type="ECO:0000256" key="3">
    <source>
        <dbReference type="ARBA" id="ARBA00022475"/>
    </source>
</evidence>
<evidence type="ECO:0000313" key="10">
    <source>
        <dbReference type="Proteomes" id="UP000702425"/>
    </source>
</evidence>
<evidence type="ECO:0000256" key="6">
    <source>
        <dbReference type="ARBA" id="ARBA00023136"/>
    </source>
</evidence>
<reference evidence="9 10" key="1">
    <citation type="journal article" date="2020" name="Sci. Rep.">
        <title>A novel cyanobacterial geosmin producer, revising GeoA distribution and dispersion patterns in Bacteria.</title>
        <authorList>
            <person name="Churro C."/>
            <person name="Semedo-Aguiar A.P."/>
            <person name="Silva A.D."/>
            <person name="Pereira-Leal J.B."/>
            <person name="Leite R.B."/>
        </authorList>
    </citation>
    <scope>NUCLEOTIDE SEQUENCE [LARGE SCALE GENOMIC DNA]</scope>
    <source>
        <strain evidence="9 10">IPMA8</strain>
    </source>
</reference>
<gene>
    <name evidence="9" type="ORF">E5S67_02127</name>
</gene>
<proteinExistence type="inferred from homology"/>
<feature type="transmembrane region" description="Helical" evidence="7">
    <location>
        <begin position="15"/>
        <end position="35"/>
    </location>
</feature>
<dbReference type="SUPFAM" id="SSF103481">
    <property type="entry name" value="Multidrug resistance efflux transporter EmrE"/>
    <property type="match status" value="1"/>
</dbReference>
<keyword evidence="3" id="KW-1003">Cell membrane</keyword>
<dbReference type="EMBL" id="SRRZ01000031">
    <property type="protein sequence ID" value="NQE34401.1"/>
    <property type="molecule type" value="Genomic_DNA"/>
</dbReference>